<dbReference type="EMBL" id="CAJVQC010147525">
    <property type="protein sequence ID" value="CAG8845605.1"/>
    <property type="molecule type" value="Genomic_DNA"/>
</dbReference>
<protein>
    <submittedName>
        <fullName evidence="1">35742_t:CDS:1</fullName>
    </submittedName>
</protein>
<evidence type="ECO:0000313" key="1">
    <source>
        <dbReference type="EMBL" id="CAG8845605.1"/>
    </source>
</evidence>
<feature type="non-terminal residue" evidence="1">
    <location>
        <position position="144"/>
    </location>
</feature>
<keyword evidence="2" id="KW-1185">Reference proteome</keyword>
<feature type="non-terminal residue" evidence="1">
    <location>
        <position position="1"/>
    </location>
</feature>
<evidence type="ECO:0000313" key="2">
    <source>
        <dbReference type="Proteomes" id="UP000789920"/>
    </source>
</evidence>
<dbReference type="Proteomes" id="UP000789920">
    <property type="component" value="Unassembled WGS sequence"/>
</dbReference>
<proteinExistence type="predicted"/>
<organism evidence="1 2">
    <name type="scientific">Racocetra persica</name>
    <dbReference type="NCBI Taxonomy" id="160502"/>
    <lineage>
        <taxon>Eukaryota</taxon>
        <taxon>Fungi</taxon>
        <taxon>Fungi incertae sedis</taxon>
        <taxon>Mucoromycota</taxon>
        <taxon>Glomeromycotina</taxon>
        <taxon>Glomeromycetes</taxon>
        <taxon>Diversisporales</taxon>
        <taxon>Gigasporaceae</taxon>
        <taxon>Racocetra</taxon>
    </lineage>
</organism>
<sequence>GVYNNSQSFTEETSNRKKSTRLIDCPFELYASRRRDNLNRYQWYFEVRNAEHNHDPSEDMSGHPIVRRLTEEQIESVAMMSTSGSRPREIISTLRQNAYDKPKKQDLIRKEISTSAILNPDDFIIDEETQARGRVRKWHYKPFG</sequence>
<accession>A0ACA9SPG7</accession>
<name>A0ACA9SPG7_9GLOM</name>
<comment type="caution">
    <text evidence="1">The sequence shown here is derived from an EMBL/GenBank/DDBJ whole genome shotgun (WGS) entry which is preliminary data.</text>
</comment>
<reference evidence="1" key="1">
    <citation type="submission" date="2021-06" db="EMBL/GenBank/DDBJ databases">
        <authorList>
            <person name="Kallberg Y."/>
            <person name="Tangrot J."/>
            <person name="Rosling A."/>
        </authorList>
    </citation>
    <scope>NUCLEOTIDE SEQUENCE</scope>
    <source>
        <strain evidence="1">MA461A</strain>
    </source>
</reference>
<gene>
    <name evidence="1" type="ORF">RPERSI_LOCUS33739</name>
</gene>